<dbReference type="OrthoDB" id="10268011at2759"/>
<sequence>MPTEPDQIADAVLRQFQKLPAKRRPQVRDNGLHEWVPLSGIVAEKDGILTCLSLATGMKCLPASKLPLAKGNALHDWHAEVLAIRAFNRYLLDECDSHSQGGTTITSSSDIITRRDPSEVSTASPQPFAIRDGVTLHMYCSEAPCGDASMELTMAAQEDASPWELRPSSSSPSSTNSPAPRTTDVETLPGRAYFSQLGIVRRKPARGDAPPTMSKSCSDKLALKQCTSLLASLISLLIHPGNAYISSLILPASEYSAAGCERAFSERGRMRALLDVPADATAPGMPRWSGGYRFSPFEVRTTTREFEFSKKSVRGRIGAEKIAASNLAAAWTRDGGVDEGTMGGVLQGRRAFDVRGASLVSRRRMWELTAAIAERLEGEDVEVGHLLRQALDVDTYGLVKGGEMLADRREVKKAIRRVALAGWVVNVGDEDFARL</sequence>
<dbReference type="AlphaFoldDB" id="A0A1G4BDF0"/>
<evidence type="ECO:0000313" key="3">
    <source>
        <dbReference type="EMBL" id="OHE99385.1"/>
    </source>
</evidence>
<feature type="region of interest" description="Disordered" evidence="1">
    <location>
        <begin position="102"/>
        <end position="125"/>
    </location>
</feature>
<comment type="caution">
    <text evidence="3">The sequence shown here is derived from an EMBL/GenBank/DDBJ whole genome shotgun (WGS) entry which is preliminary data.</text>
</comment>
<dbReference type="InterPro" id="IPR042935">
    <property type="entry name" value="Tad1"/>
</dbReference>
<feature type="region of interest" description="Disordered" evidence="1">
    <location>
        <begin position="158"/>
        <end position="185"/>
    </location>
</feature>
<dbReference type="GO" id="GO:0002100">
    <property type="term" value="P:tRNA wobble adenosine to inosine editing"/>
    <property type="evidence" value="ECO:0007669"/>
    <property type="project" value="InterPro"/>
</dbReference>
<name>A0A1G4BDF0_9PEZI</name>
<dbReference type="Pfam" id="PF02137">
    <property type="entry name" value="A_deamin"/>
    <property type="match status" value="1"/>
</dbReference>
<dbReference type="STRING" id="1209926.A0A1G4BDF0"/>
<feature type="compositionally biased region" description="Low complexity" evidence="1">
    <location>
        <begin position="162"/>
        <end position="180"/>
    </location>
</feature>
<dbReference type="GO" id="GO:0043829">
    <property type="term" value="F:tRNA-specific adenosine-37 deaminase activity"/>
    <property type="evidence" value="ECO:0007669"/>
    <property type="project" value="TreeGrafter"/>
</dbReference>
<dbReference type="Proteomes" id="UP000176998">
    <property type="component" value="Unassembled WGS sequence"/>
</dbReference>
<reference evidence="3 4" key="1">
    <citation type="submission" date="2016-09" db="EMBL/GenBank/DDBJ databases">
        <authorList>
            <person name="Capua I."/>
            <person name="De Benedictis P."/>
            <person name="Joannis T."/>
            <person name="Lombin L.H."/>
            <person name="Cattoli G."/>
        </authorList>
    </citation>
    <scope>NUCLEOTIDE SEQUENCE [LARGE SCALE GENOMIC DNA]</scope>
    <source>
        <strain evidence="3 4">IMI 309357</strain>
    </source>
</reference>
<dbReference type="PANTHER" id="PTHR47803:SF1">
    <property type="entry name" value="TRNA-SPECIFIC ADENOSINE DEAMINASE 1"/>
    <property type="match status" value="1"/>
</dbReference>
<dbReference type="InterPro" id="IPR002466">
    <property type="entry name" value="A_deamin"/>
</dbReference>
<evidence type="ECO:0000256" key="1">
    <source>
        <dbReference type="SAM" id="MobiDB-lite"/>
    </source>
</evidence>
<dbReference type="GeneID" id="34558579"/>
<protein>
    <submittedName>
        <fullName evidence="3">Adenosine-deaminase</fullName>
    </submittedName>
</protein>
<feature type="domain" description="A to I editase" evidence="2">
    <location>
        <begin position="53"/>
        <end position="424"/>
    </location>
</feature>
<dbReference type="EMBL" id="MJBS01000037">
    <property type="protein sequence ID" value="OHE99385.1"/>
    <property type="molecule type" value="Genomic_DNA"/>
</dbReference>
<evidence type="ECO:0000259" key="2">
    <source>
        <dbReference type="PROSITE" id="PS50141"/>
    </source>
</evidence>
<gene>
    <name evidence="3" type="ORF">CORC01_05426</name>
</gene>
<proteinExistence type="predicted"/>
<keyword evidence="4" id="KW-1185">Reference proteome</keyword>
<organism evidence="3 4">
    <name type="scientific">Colletotrichum orchidophilum</name>
    <dbReference type="NCBI Taxonomy" id="1209926"/>
    <lineage>
        <taxon>Eukaryota</taxon>
        <taxon>Fungi</taxon>
        <taxon>Dikarya</taxon>
        <taxon>Ascomycota</taxon>
        <taxon>Pezizomycotina</taxon>
        <taxon>Sordariomycetes</taxon>
        <taxon>Hypocreomycetidae</taxon>
        <taxon>Glomerellales</taxon>
        <taxon>Glomerellaceae</taxon>
        <taxon>Colletotrichum</taxon>
    </lineage>
</organism>
<dbReference type="PROSITE" id="PS50141">
    <property type="entry name" value="A_DEAMIN_EDITASE"/>
    <property type="match status" value="1"/>
</dbReference>
<dbReference type="GO" id="GO:0003723">
    <property type="term" value="F:RNA binding"/>
    <property type="evidence" value="ECO:0007669"/>
    <property type="project" value="InterPro"/>
</dbReference>
<accession>A0A1G4BDF0</accession>
<dbReference type="SMART" id="SM00552">
    <property type="entry name" value="ADEAMc"/>
    <property type="match status" value="1"/>
</dbReference>
<evidence type="ECO:0000313" key="4">
    <source>
        <dbReference type="Proteomes" id="UP000176998"/>
    </source>
</evidence>
<dbReference type="PANTHER" id="PTHR47803">
    <property type="entry name" value="TRNA-SPECIFIC ADENOSINE DEAMINASE 1"/>
    <property type="match status" value="1"/>
</dbReference>
<dbReference type="RefSeq" id="XP_022476534.1">
    <property type="nucleotide sequence ID" value="XM_022617069.1"/>
</dbReference>